<evidence type="ECO:0000259" key="9">
    <source>
        <dbReference type="PROSITE" id="PS52004"/>
    </source>
</evidence>
<keyword evidence="2" id="KW-0597">Phosphoprotein</keyword>
<dbReference type="SUPFAM" id="SSF47336">
    <property type="entry name" value="ACP-like"/>
    <property type="match status" value="1"/>
</dbReference>
<dbReference type="InterPro" id="IPR020841">
    <property type="entry name" value="PKS_Beta-ketoAc_synthase_dom"/>
</dbReference>
<dbReference type="Gene3D" id="3.30.70.3290">
    <property type="match status" value="1"/>
</dbReference>
<dbReference type="GO" id="GO:0044550">
    <property type="term" value="P:secondary metabolite biosynthetic process"/>
    <property type="evidence" value="ECO:0007669"/>
    <property type="project" value="UniProtKB-ARBA"/>
</dbReference>
<dbReference type="Pfam" id="PF16073">
    <property type="entry name" value="SAT"/>
    <property type="match status" value="1"/>
</dbReference>
<dbReference type="CDD" id="cd00833">
    <property type="entry name" value="PKS"/>
    <property type="match status" value="1"/>
</dbReference>
<evidence type="ECO:0000256" key="7">
    <source>
        <dbReference type="SAM" id="MobiDB-lite"/>
    </source>
</evidence>
<dbReference type="InterPro" id="IPR016035">
    <property type="entry name" value="Acyl_Trfase/lysoPLipase"/>
</dbReference>
<gene>
    <name evidence="11" type="ORF">QQS21_002514</name>
</gene>
<feature type="domain" description="PKS/mFAS DH" evidence="10">
    <location>
        <begin position="1313"/>
        <end position="1625"/>
    </location>
</feature>
<keyword evidence="4" id="KW-0511">Multifunctional enzyme</keyword>
<dbReference type="SUPFAM" id="SSF53335">
    <property type="entry name" value="S-adenosyl-L-methionine-dependent methyltransferases"/>
    <property type="match status" value="1"/>
</dbReference>
<keyword evidence="1" id="KW-0596">Phosphopantetheine</keyword>
<dbReference type="Gene3D" id="1.10.1200.10">
    <property type="entry name" value="ACP-like"/>
    <property type="match status" value="1"/>
</dbReference>
<comment type="caution">
    <text evidence="11">The sequence shown here is derived from an EMBL/GenBank/DDBJ whole genome shotgun (WGS) entry which is preliminary data.</text>
</comment>
<dbReference type="PANTHER" id="PTHR45681:SF6">
    <property type="entry name" value="POLYKETIDE SYNTHASE 37"/>
    <property type="match status" value="1"/>
</dbReference>
<evidence type="ECO:0000259" key="10">
    <source>
        <dbReference type="PROSITE" id="PS52019"/>
    </source>
</evidence>
<dbReference type="Gene3D" id="3.10.129.110">
    <property type="entry name" value="Polyketide synthase dehydratase"/>
    <property type="match status" value="1"/>
</dbReference>
<dbReference type="InterPro" id="IPR013120">
    <property type="entry name" value="FAR_NAD-bd"/>
</dbReference>
<dbReference type="Proteomes" id="UP001251528">
    <property type="component" value="Unassembled WGS sequence"/>
</dbReference>
<protein>
    <recommendedName>
        <fullName evidence="13">Polyketide synthase</fullName>
    </recommendedName>
</protein>
<dbReference type="SUPFAM" id="SSF51735">
    <property type="entry name" value="NAD(P)-binding Rossmann-fold domains"/>
    <property type="match status" value="1"/>
</dbReference>
<evidence type="ECO:0000313" key="11">
    <source>
        <dbReference type="EMBL" id="KAK2608938.1"/>
    </source>
</evidence>
<dbReference type="Pfam" id="PF00550">
    <property type="entry name" value="PP-binding"/>
    <property type="match status" value="1"/>
</dbReference>
<evidence type="ECO:0000256" key="3">
    <source>
        <dbReference type="ARBA" id="ARBA00022679"/>
    </source>
</evidence>
<proteinExistence type="predicted"/>
<dbReference type="PROSITE" id="PS52004">
    <property type="entry name" value="KS3_2"/>
    <property type="match status" value="1"/>
</dbReference>
<dbReference type="InterPro" id="IPR036736">
    <property type="entry name" value="ACP-like_sf"/>
</dbReference>
<dbReference type="InterPro" id="IPR041068">
    <property type="entry name" value="HTH_51"/>
</dbReference>
<dbReference type="SUPFAM" id="SSF55048">
    <property type="entry name" value="Probable ACP-binding domain of malonyl-CoA ACP transacylase"/>
    <property type="match status" value="1"/>
</dbReference>
<evidence type="ECO:0000256" key="1">
    <source>
        <dbReference type="ARBA" id="ARBA00022450"/>
    </source>
</evidence>
<evidence type="ECO:0000256" key="2">
    <source>
        <dbReference type="ARBA" id="ARBA00022553"/>
    </source>
</evidence>
<feature type="active site" description="Proton acceptor; for dehydratase activity" evidence="6">
    <location>
        <position position="1344"/>
    </location>
</feature>
<dbReference type="PROSITE" id="PS50075">
    <property type="entry name" value="CARRIER"/>
    <property type="match status" value="1"/>
</dbReference>
<dbReference type="InterPro" id="IPR032088">
    <property type="entry name" value="SAT"/>
</dbReference>
<accession>A0AAJ0CY31</accession>
<dbReference type="SUPFAM" id="SSF53901">
    <property type="entry name" value="Thiolase-like"/>
    <property type="match status" value="1"/>
</dbReference>
<dbReference type="Gene3D" id="3.40.50.150">
    <property type="entry name" value="Vaccinia Virus protein VP39"/>
    <property type="match status" value="1"/>
</dbReference>
<dbReference type="Pfam" id="PF07993">
    <property type="entry name" value="NAD_binding_4"/>
    <property type="match status" value="1"/>
</dbReference>
<dbReference type="InterPro" id="IPR029063">
    <property type="entry name" value="SAM-dependent_MTases_sf"/>
</dbReference>
<dbReference type="InterPro" id="IPR042104">
    <property type="entry name" value="PKS_dehydratase_sf"/>
</dbReference>
<dbReference type="Pfam" id="PF00109">
    <property type="entry name" value="ketoacyl-synt"/>
    <property type="match status" value="1"/>
</dbReference>
<dbReference type="InterPro" id="IPR036291">
    <property type="entry name" value="NAD(P)-bd_dom_sf"/>
</dbReference>
<feature type="region of interest" description="C-terminal hotdog fold" evidence="6">
    <location>
        <begin position="1468"/>
        <end position="1625"/>
    </location>
</feature>
<dbReference type="InterPro" id="IPR016039">
    <property type="entry name" value="Thiolase-like"/>
</dbReference>
<dbReference type="InterPro" id="IPR050444">
    <property type="entry name" value="Polyketide_Synthase"/>
</dbReference>
<dbReference type="Pfam" id="PF18558">
    <property type="entry name" value="HTH_51"/>
    <property type="match status" value="1"/>
</dbReference>
<dbReference type="PANTHER" id="PTHR45681">
    <property type="entry name" value="POLYKETIDE SYNTHASE 44-RELATED"/>
    <property type="match status" value="1"/>
</dbReference>
<keyword evidence="5" id="KW-0012">Acyltransferase</keyword>
<dbReference type="InterPro" id="IPR014030">
    <property type="entry name" value="Ketoacyl_synth_N"/>
</dbReference>
<feature type="region of interest" description="N-terminal hotdog fold" evidence="6">
    <location>
        <begin position="1313"/>
        <end position="1441"/>
    </location>
</feature>
<dbReference type="InterPro" id="IPR009081">
    <property type="entry name" value="PP-bd_ACP"/>
</dbReference>
<dbReference type="InterPro" id="IPR013217">
    <property type="entry name" value="Methyltransf_12"/>
</dbReference>
<dbReference type="InterPro" id="IPR001227">
    <property type="entry name" value="Ac_transferase_dom_sf"/>
</dbReference>
<feature type="region of interest" description="Disordered" evidence="7">
    <location>
        <begin position="1771"/>
        <end position="1797"/>
    </location>
</feature>
<dbReference type="PROSITE" id="PS52019">
    <property type="entry name" value="PKS_MFAS_DH"/>
    <property type="match status" value="1"/>
</dbReference>
<feature type="domain" description="Ketosynthase family 3 (KS3)" evidence="9">
    <location>
        <begin position="393"/>
        <end position="815"/>
    </location>
</feature>
<dbReference type="Gene3D" id="3.40.50.720">
    <property type="entry name" value="NAD(P)-binding Rossmann-like Domain"/>
    <property type="match status" value="1"/>
</dbReference>
<dbReference type="PROSITE" id="PS00012">
    <property type="entry name" value="PHOSPHOPANTETHEINE"/>
    <property type="match status" value="1"/>
</dbReference>
<dbReference type="GO" id="GO:0016746">
    <property type="term" value="F:acyltransferase activity"/>
    <property type="evidence" value="ECO:0007669"/>
    <property type="project" value="UniProtKB-KW"/>
</dbReference>
<dbReference type="Pfam" id="PF02801">
    <property type="entry name" value="Ketoacyl-synt_C"/>
    <property type="match status" value="1"/>
</dbReference>
<keyword evidence="12" id="KW-1185">Reference proteome</keyword>
<dbReference type="Gene3D" id="3.40.366.10">
    <property type="entry name" value="Malonyl-Coenzyme A Acyl Carrier Protein, domain 2"/>
    <property type="match status" value="2"/>
</dbReference>
<dbReference type="Pfam" id="PF00698">
    <property type="entry name" value="Acyl_transf_1"/>
    <property type="match status" value="1"/>
</dbReference>
<dbReference type="InterPro" id="IPR006162">
    <property type="entry name" value="Ppantetheine_attach_site"/>
</dbReference>
<evidence type="ECO:0000256" key="5">
    <source>
        <dbReference type="ARBA" id="ARBA00023315"/>
    </source>
</evidence>
<dbReference type="SMART" id="SM00827">
    <property type="entry name" value="PKS_AT"/>
    <property type="match status" value="1"/>
</dbReference>
<dbReference type="Gene3D" id="3.40.47.10">
    <property type="match status" value="1"/>
</dbReference>
<feature type="domain" description="Carrier" evidence="8">
    <location>
        <begin position="1690"/>
        <end position="1767"/>
    </location>
</feature>
<dbReference type="Pfam" id="PF08242">
    <property type="entry name" value="Methyltransf_12"/>
    <property type="match status" value="1"/>
</dbReference>
<evidence type="ECO:0000313" key="12">
    <source>
        <dbReference type="Proteomes" id="UP001251528"/>
    </source>
</evidence>
<dbReference type="InterPro" id="IPR049900">
    <property type="entry name" value="PKS_mFAS_DH"/>
</dbReference>
<feature type="compositionally biased region" description="Low complexity" evidence="7">
    <location>
        <begin position="1776"/>
        <end position="1791"/>
    </location>
</feature>
<evidence type="ECO:0000256" key="4">
    <source>
        <dbReference type="ARBA" id="ARBA00023268"/>
    </source>
</evidence>
<reference evidence="11" key="1">
    <citation type="submission" date="2023-06" db="EMBL/GenBank/DDBJ databases">
        <title>Conoideocrella luteorostrata (Hypocreales: Clavicipitaceae), a potential biocontrol fungus for elongate hemlock scale in United States Christmas tree production areas.</title>
        <authorList>
            <person name="Barrett H."/>
            <person name="Lovett B."/>
            <person name="Macias A.M."/>
            <person name="Stajich J.E."/>
            <person name="Kasson M.T."/>
        </authorList>
    </citation>
    <scope>NUCLEOTIDE SEQUENCE</scope>
    <source>
        <strain evidence="11">ARSEF 14590</strain>
    </source>
</reference>
<evidence type="ECO:0000256" key="6">
    <source>
        <dbReference type="PROSITE-ProRule" id="PRU01363"/>
    </source>
</evidence>
<dbReference type="InterPro" id="IPR016036">
    <property type="entry name" value="Malonyl_transacylase_ACP-bd"/>
</dbReference>
<organism evidence="11 12">
    <name type="scientific">Conoideocrella luteorostrata</name>
    <dbReference type="NCBI Taxonomy" id="1105319"/>
    <lineage>
        <taxon>Eukaryota</taxon>
        <taxon>Fungi</taxon>
        <taxon>Dikarya</taxon>
        <taxon>Ascomycota</taxon>
        <taxon>Pezizomycotina</taxon>
        <taxon>Sordariomycetes</taxon>
        <taxon>Hypocreomycetidae</taxon>
        <taxon>Hypocreales</taxon>
        <taxon>Clavicipitaceae</taxon>
        <taxon>Conoideocrella</taxon>
    </lineage>
</organism>
<evidence type="ECO:0008006" key="13">
    <source>
        <dbReference type="Google" id="ProtNLM"/>
    </source>
</evidence>
<feature type="active site" description="Proton donor; for dehydratase activity" evidence="6">
    <location>
        <position position="1525"/>
    </location>
</feature>
<dbReference type="InterPro" id="IPR014031">
    <property type="entry name" value="Ketoacyl_synth_C"/>
</dbReference>
<dbReference type="InterPro" id="IPR014043">
    <property type="entry name" value="Acyl_transferase_dom"/>
</dbReference>
<dbReference type="CDD" id="cd02440">
    <property type="entry name" value="AdoMet_MTases"/>
    <property type="match status" value="1"/>
</dbReference>
<dbReference type="EMBL" id="JASWJB010000030">
    <property type="protein sequence ID" value="KAK2608938.1"/>
    <property type="molecule type" value="Genomic_DNA"/>
</dbReference>
<name>A0AAJ0CY31_9HYPO</name>
<dbReference type="SUPFAM" id="SSF52151">
    <property type="entry name" value="FabD/lysophospholipase-like"/>
    <property type="match status" value="1"/>
</dbReference>
<dbReference type="SMART" id="SM00825">
    <property type="entry name" value="PKS_KS"/>
    <property type="match status" value="1"/>
</dbReference>
<evidence type="ECO:0000259" key="8">
    <source>
        <dbReference type="PROSITE" id="PS50075"/>
    </source>
</evidence>
<sequence length="2645" mass="290849">MVRTVTPTMMGSKTLLLFGPGAMSLDVPYFSSIMSFVKDDSGSKWALQAIEDLESYWSLLCKAVPKLHRTPGVAHARQLTEWLQTGTVPPPSSVASLPNAILGPLVIISHLVEYLQYLSSQTQAQNTGGKSFIVPSPLQTETVGCCLGVFSALVVSSSSSWTQFCHNAAAVLRTVFVLGALSDAQDAPDSTGASLSLIAFWRGGQSLLDLERILAKFPEAYTSVLYDDNRATLTTSASTVAALKSHLQTAGITANETEFHGRFHAGRVYEDDLQALISFFNKFPAFQLPDSSCLVLPTRVNSESVVTGQDHLLEAASHAFLVEQFNWIKTFRSAVTASLKDRNSKIIEFGPEKCVPPTLLRRLSSQVTHFDFEKSVASRDNIRSTERAHEVAESDVAVIGMSCNVAGAQDADEFWNILLAGQSQHRELVPNDRFVLETSFRPQVPGDEKKKWYGNFIGDHDAFDHKFFKKSPREALHMDPQQRLILQTAYQAVAQSGYYHKCGSDNRIGCYIGVVANDYENNISHTSPTAFSATGALRSYIAGKVSHYFGWTGPGMTLDTACSASTVAIDLACRAILSGDCTAALAGGTNFYSTPMFFQNLAAGSFLSATGQCKPFDAKADGYCRGEAIGAVFLKKLSNAIADGDQILGVISATAINQNLNTTPIFVPNPVSLTEVFRTVIKKSGLDIKNVSVVEAHGTGTPVGDPAEYDSIRQVFGGSTRQGDKPLQIGSVKGLIGHTEGASGVIALIKILLMMQAGRIPPQASFNSINPAIKASPSDNMEITRNSVVWTDPTKIALINNYGAAGSNASMVIKQAPRLCAVQEKEAGDVNESTPPPASKYPFYISGLDERSISAYAKRLDQFVAAKRTTDETFGMESLAFNLNRQSNWSLGRALVFSSDSLDNLQQSLRSLETFAPPVPRPVILCFGGQVAKFIGLDRQVFDNTTVLRHHLNQCDSVCKLIGSGSIYPAIFQRDPIDDASVLQPLLFAMQYSCAMSWIDCGVEPAALVGHSFGELTALCVSGALDLENALKMVYGRSKVIRDSWGAEKGAMIAVEADLGDVESLLDVSNALLEKSGGVGRASIACFNGPRSFTLAGSANAIDLVQQTISTQGTTLKHKRLDVTNAFHSTLVEPLKGELEALDRELIFKKPEYTLERATKEQTLDCVLTSYVADHMRQPVYFNHAVQRLGKQYPEAVWLEAGSNSTITTMASRALGMPKASSFQPVNITGTSQGLNQLTEATMSLWRAGLRVSFWPHSRKQTYQYAPMILPPYQFEKHRHWLEFKPPPKETAGAMSLSDRQGMQMDAPPAGLIDFLGYLDDSKTKCRFRINTKVDQYVQVASEHIIANKTACPPATFKIDLAIQAIQSIRPELKDTVKFSLGIYNIADYRPILQDEEAISLHFENIQSEINGWIFKYISRGEKNEETVHMSGQLFFQPVNTRYSHEFARFERLVTHERCLRALESSEDADDVIQGQNIYKVFSDIVKFGQKFRHVRKLVGRGRESAGRVLGKRSDDSWLDFALCDAFTQVAGIWVNCMSQNHCSIDDTIYLVTGIEQWMRSPELPQGTLGARGRQKEWQVLAQHKHIKSDSSFISDIFVFDSESGLLEEVIIGVQYSPVPREHIFSSLKIRSTATSALDPRISPDTFTPTFTGTTPGSMVTVNPVSDIKTNKQVLEPIGRNTSPKKNAKADIWVKLLPVLADISGLEPSEIKETDSLADIGIDSLMGMEMAREVETTFSCTLEQSELVSMVDVPSILSFLQSTLGLQDGDAPLEISDSSLDSSPSSSDGASTPNSMTEEADLPRLHIHDDKSVDLPPSVVLEAFRESKARTDYFLKSHGCSGYLNGVSQKQTRLCLVLTSAAFKQLGCDLESAEAGHVLQPVPFVARHQRFHEYLYKMLEETRIIDIDDGVITRTAIPLPSQSADAILEDLMRHHLDNSSSHQLTYNVGSRMADVLSGKADGPQLIFGDAKNRELVAQFYGELPFNKLCFEQMADFLTRLATKLRLASQSRTTLKILEMGAGTGGTTKVLAPVLAKLGIPVEYTFTDLSPSLVAQARRKFKQYPFMKFAVHDIEQPPSDPQLFGTQHIVIASNAVHATHSLNISTKNIHKFLRPDGFLMMLEMMGTLHWVDVVWGTLEGWWLFDDGRKHAIVDEKRWETELLGAGYKQVDWTEGKLPEARVQRVLIALAAGGGDDLYHSSATATDDHDLSKDEMQSRKSAANHYVEATAQGFSIPEYSEQTPGSPGPRPVTCILITGATGSLGGHLASHLASLPSVDTIYCFNRHGAPNAGAKARDSETAAEYSPLRRQIQSLESKGIDLPHSMLAKLKVIEADSSKPKLGLDDIQYKELLSNVTHIIHNAFPVNGLRSLKQNEPQFATMRNLVDLAADISARRKQNGGKFKFTFQFISSLSAVGKYPSVHRGETQVPEEHLDIDSALPNGYGGAKVICERILLETLGRHPEHFRAMTVRLGQLSGSMKTGYWNHMEVLGFLFKSAQTVRAFPDIEGVLSWLPLEEAAASLSDLLLHDGLDCHAVYHVDNPIRRDWKDMITVLAEALGIPEKAVIPLTEWLRRVQIFPGENPWDNPAAKAMDFFEHKFQHMSCGGVTMATDNAREHSETLRNVRPVSDDVVKKYFQVWKTTGFLR</sequence>
<keyword evidence="3" id="KW-0808">Transferase</keyword>